<reference evidence="1 2" key="1">
    <citation type="journal article" date="2009" name="Stand. Genomic Sci.">
        <title>Complete genome sequence of Anaerococcus prevotii type strain (PC1).</title>
        <authorList>
            <person name="Labutti K."/>
            <person name="Pukall R."/>
            <person name="Steenblock K."/>
            <person name="Glavina Del Rio T."/>
            <person name="Tice H."/>
            <person name="Copeland A."/>
            <person name="Cheng J.F."/>
            <person name="Lucas S."/>
            <person name="Chen F."/>
            <person name="Nolan M."/>
            <person name="Bruce D."/>
            <person name="Goodwin L."/>
            <person name="Pitluck S."/>
            <person name="Ivanova N."/>
            <person name="Mavromatis K."/>
            <person name="Ovchinnikova G."/>
            <person name="Pati A."/>
            <person name="Chen A."/>
            <person name="Palaniappan K."/>
            <person name="Land M."/>
            <person name="Hauser L."/>
            <person name="Chang Y.J."/>
            <person name="Jeffries C.D."/>
            <person name="Chain P."/>
            <person name="Saunders E."/>
            <person name="Brettin T."/>
            <person name="Detter J.C."/>
            <person name="Han C."/>
            <person name="Goker M."/>
            <person name="Bristow J."/>
            <person name="Eisen J.A."/>
            <person name="Markowitz V."/>
            <person name="Hugenholtz P."/>
            <person name="Kyrpides N.C."/>
            <person name="Klenk H.P."/>
            <person name="Lapidus A."/>
        </authorList>
    </citation>
    <scope>NUCLEOTIDE SEQUENCE [LARGE SCALE GENOMIC DNA]</scope>
    <source>
        <strain evidence="2">ATCC 9321 / DSM 20548 / JCM 6508 / NCTC 11806 / PC1</strain>
    </source>
</reference>
<dbReference type="KEGG" id="apr:Apre_0848"/>
<dbReference type="STRING" id="525919.Apre_0848"/>
<dbReference type="Proteomes" id="UP000002294">
    <property type="component" value="Chromosome"/>
</dbReference>
<dbReference type="eggNOG" id="ENOG502ZQIE">
    <property type="taxonomic scope" value="Bacteria"/>
</dbReference>
<dbReference type="HOGENOM" id="CLU_2495152_0_0_9"/>
<dbReference type="OrthoDB" id="2627254at2"/>
<dbReference type="AlphaFoldDB" id="C7RHB5"/>
<dbReference type="EMBL" id="CP001708">
    <property type="protein sequence ID" value="ACV28876.1"/>
    <property type="molecule type" value="Genomic_DNA"/>
</dbReference>
<protein>
    <recommendedName>
        <fullName evidence="3">Phage protein</fullName>
    </recommendedName>
</protein>
<gene>
    <name evidence="1" type="ordered locus">Apre_0848</name>
</gene>
<organism evidence="1 2">
    <name type="scientific">Anaerococcus prevotii (strain ATCC 9321 / DSM 20548 / JCM 6508 / NCTC 11806 / PC1)</name>
    <name type="common">Peptostreptococcus prevotii</name>
    <name type="synonym">Peptococcus prevotii</name>
    <dbReference type="NCBI Taxonomy" id="525919"/>
    <lineage>
        <taxon>Bacteria</taxon>
        <taxon>Bacillati</taxon>
        <taxon>Bacillota</taxon>
        <taxon>Tissierellia</taxon>
        <taxon>Tissierellales</taxon>
        <taxon>Peptoniphilaceae</taxon>
        <taxon>Anaerococcus</taxon>
    </lineage>
</organism>
<proteinExistence type="predicted"/>
<keyword evidence="2" id="KW-1185">Reference proteome</keyword>
<dbReference type="RefSeq" id="WP_015777779.1">
    <property type="nucleotide sequence ID" value="NC_013171.1"/>
</dbReference>
<evidence type="ECO:0000313" key="2">
    <source>
        <dbReference type="Proteomes" id="UP000002294"/>
    </source>
</evidence>
<sequence length="95" mass="11061">MSNNNKKQFLQKKVTIGDVEYTFQKLPTKKALEIKQKWLDQNNNVIELTMCEQLLEHVVVNPKRSVDDYDDVSELMTVCIQASNFQYGGKFSKNM</sequence>
<evidence type="ECO:0008006" key="3">
    <source>
        <dbReference type="Google" id="ProtNLM"/>
    </source>
</evidence>
<name>C7RHB5_ANAPD</name>
<evidence type="ECO:0000313" key="1">
    <source>
        <dbReference type="EMBL" id="ACV28876.1"/>
    </source>
</evidence>
<accession>C7RHB5</accession>